<organism evidence="1 2">
    <name type="scientific">Canavalia gladiata</name>
    <name type="common">Sword bean</name>
    <name type="synonym">Dolichos gladiatus</name>
    <dbReference type="NCBI Taxonomy" id="3824"/>
    <lineage>
        <taxon>Eukaryota</taxon>
        <taxon>Viridiplantae</taxon>
        <taxon>Streptophyta</taxon>
        <taxon>Embryophyta</taxon>
        <taxon>Tracheophyta</taxon>
        <taxon>Spermatophyta</taxon>
        <taxon>Magnoliopsida</taxon>
        <taxon>eudicotyledons</taxon>
        <taxon>Gunneridae</taxon>
        <taxon>Pentapetalae</taxon>
        <taxon>rosids</taxon>
        <taxon>fabids</taxon>
        <taxon>Fabales</taxon>
        <taxon>Fabaceae</taxon>
        <taxon>Papilionoideae</taxon>
        <taxon>50 kb inversion clade</taxon>
        <taxon>NPAAA clade</taxon>
        <taxon>indigoferoid/millettioid clade</taxon>
        <taxon>Phaseoleae</taxon>
        <taxon>Canavalia</taxon>
    </lineage>
</organism>
<sequence>MSILPMVLIYSKQSGFQGLEPSDFALWELWAYHCTIRPYGMCFVIYKLHNVPGKLTDFTQSLIGCPHAHLNPKPYISTFAGFDADSLQIIVRDSAQRLRLQTIKTFSAIPCLTTTY</sequence>
<protein>
    <submittedName>
        <fullName evidence="1">Uncharacterized protein</fullName>
    </submittedName>
</protein>
<evidence type="ECO:0000313" key="1">
    <source>
        <dbReference type="EMBL" id="KAK7315710.1"/>
    </source>
</evidence>
<comment type="caution">
    <text evidence="1">The sequence shown here is derived from an EMBL/GenBank/DDBJ whole genome shotgun (WGS) entry which is preliminary data.</text>
</comment>
<accession>A0AAN9PX40</accession>
<evidence type="ECO:0000313" key="2">
    <source>
        <dbReference type="Proteomes" id="UP001367508"/>
    </source>
</evidence>
<gene>
    <name evidence="1" type="ORF">VNO77_34278</name>
</gene>
<dbReference type="EMBL" id="JAYMYQ010000008">
    <property type="protein sequence ID" value="KAK7315710.1"/>
    <property type="molecule type" value="Genomic_DNA"/>
</dbReference>
<proteinExistence type="predicted"/>
<keyword evidence="2" id="KW-1185">Reference proteome</keyword>
<name>A0AAN9PX40_CANGL</name>
<dbReference type="Proteomes" id="UP001367508">
    <property type="component" value="Unassembled WGS sequence"/>
</dbReference>
<dbReference type="AlphaFoldDB" id="A0AAN9PX40"/>
<reference evidence="1 2" key="1">
    <citation type="submission" date="2024-01" db="EMBL/GenBank/DDBJ databases">
        <title>The genomes of 5 underutilized Papilionoideae crops provide insights into root nodulation and disease resistanc.</title>
        <authorList>
            <person name="Jiang F."/>
        </authorList>
    </citation>
    <scope>NUCLEOTIDE SEQUENCE [LARGE SCALE GENOMIC DNA]</scope>
    <source>
        <strain evidence="1">LVBAO_FW01</strain>
        <tissue evidence="1">Leaves</tissue>
    </source>
</reference>